<name>A0A0F9KVK8_9ZZZZ</name>
<evidence type="ECO:0000313" key="1">
    <source>
        <dbReference type="EMBL" id="KKM86364.1"/>
    </source>
</evidence>
<sequence length="56" mass="6423">MTNRAIPKITVRIDRGEDWVELIGDWQEKYPVMCGGGASISDWIDYAKIYAAYDKL</sequence>
<comment type="caution">
    <text evidence="1">The sequence shown here is derived from an EMBL/GenBank/DDBJ whole genome shotgun (WGS) entry which is preliminary data.</text>
</comment>
<gene>
    <name evidence="1" type="ORF">LCGC14_1279880</name>
</gene>
<proteinExistence type="predicted"/>
<dbReference type="EMBL" id="LAZR01007270">
    <property type="protein sequence ID" value="KKM86364.1"/>
    <property type="molecule type" value="Genomic_DNA"/>
</dbReference>
<feature type="non-terminal residue" evidence="1">
    <location>
        <position position="56"/>
    </location>
</feature>
<reference evidence="1" key="1">
    <citation type="journal article" date="2015" name="Nature">
        <title>Complex archaea that bridge the gap between prokaryotes and eukaryotes.</title>
        <authorList>
            <person name="Spang A."/>
            <person name="Saw J.H."/>
            <person name="Jorgensen S.L."/>
            <person name="Zaremba-Niedzwiedzka K."/>
            <person name="Martijn J."/>
            <person name="Lind A.E."/>
            <person name="van Eijk R."/>
            <person name="Schleper C."/>
            <person name="Guy L."/>
            <person name="Ettema T.J."/>
        </authorList>
    </citation>
    <scope>NUCLEOTIDE SEQUENCE</scope>
</reference>
<protein>
    <submittedName>
        <fullName evidence="1">Uncharacterized protein</fullName>
    </submittedName>
</protein>
<dbReference type="AlphaFoldDB" id="A0A0F9KVK8"/>
<accession>A0A0F9KVK8</accession>
<organism evidence="1">
    <name type="scientific">marine sediment metagenome</name>
    <dbReference type="NCBI Taxonomy" id="412755"/>
    <lineage>
        <taxon>unclassified sequences</taxon>
        <taxon>metagenomes</taxon>
        <taxon>ecological metagenomes</taxon>
    </lineage>
</organism>